<gene>
    <name evidence="2" type="ORF">As57867_005988</name>
</gene>
<organism evidence="2">
    <name type="scientific">Aphanomyces stellatus</name>
    <dbReference type="NCBI Taxonomy" id="120398"/>
    <lineage>
        <taxon>Eukaryota</taxon>
        <taxon>Sar</taxon>
        <taxon>Stramenopiles</taxon>
        <taxon>Oomycota</taxon>
        <taxon>Saprolegniomycetes</taxon>
        <taxon>Saprolegniales</taxon>
        <taxon>Verrucalvaceae</taxon>
        <taxon>Aphanomyces</taxon>
    </lineage>
</organism>
<dbReference type="OrthoDB" id="168146at2759"/>
<feature type="transmembrane region" description="Helical" evidence="1">
    <location>
        <begin position="96"/>
        <end position="116"/>
    </location>
</feature>
<reference evidence="2" key="1">
    <citation type="submission" date="2019-06" db="EMBL/GenBank/DDBJ databases">
        <title>Genomics analysis of Aphanomyces spp. identifies a new class of oomycete effector associated with host adaptation.</title>
        <authorList>
            <person name="Gaulin E."/>
        </authorList>
    </citation>
    <scope>NUCLEOTIDE SEQUENCE</scope>
    <source>
        <strain evidence="2">CBS 578.67</strain>
    </source>
</reference>
<sequence length="124" mass="14490">MTDFTALKSPSLESEVPWAQRPHPLENVSWWSYLTIGWLDALIWKGSKTTLTEDDVWGLAKADLVEANYDNIKSYWKSELKPKLHVVMWHAYRRRIVLSFLFFAIYAVLSLLQPIAVKSMMQFL</sequence>
<keyword evidence="1" id="KW-0472">Membrane</keyword>
<evidence type="ECO:0000256" key="1">
    <source>
        <dbReference type="SAM" id="Phobius"/>
    </source>
</evidence>
<comment type="caution">
    <text evidence="2">The sequence shown here is derived from an EMBL/GenBank/DDBJ whole genome shotgun (WGS) entry which is preliminary data.</text>
</comment>
<keyword evidence="1" id="KW-0812">Transmembrane</keyword>
<dbReference type="EMBL" id="VJMH01002300">
    <property type="protein sequence ID" value="KAF0709289.1"/>
    <property type="molecule type" value="Genomic_DNA"/>
</dbReference>
<proteinExistence type="predicted"/>
<name>A0A6A4ZE39_9STRA</name>
<protein>
    <submittedName>
        <fullName evidence="2">Uncharacterized protein</fullName>
    </submittedName>
</protein>
<dbReference type="AlphaFoldDB" id="A0A6A4ZE39"/>
<evidence type="ECO:0000313" key="2">
    <source>
        <dbReference type="EMBL" id="KAF0709289.1"/>
    </source>
</evidence>
<feature type="non-terminal residue" evidence="2">
    <location>
        <position position="124"/>
    </location>
</feature>
<keyword evidence="1" id="KW-1133">Transmembrane helix</keyword>
<accession>A0A6A4ZE39</accession>